<keyword evidence="2" id="KW-1185">Reference proteome</keyword>
<evidence type="ECO:0000313" key="1">
    <source>
        <dbReference type="EMBL" id="KAK3725993.1"/>
    </source>
</evidence>
<accession>A0ACC3NZI5</accession>
<comment type="caution">
    <text evidence="1">The sequence shown here is derived from an EMBL/GenBank/DDBJ whole genome shotgun (WGS) entry which is preliminary data.</text>
</comment>
<gene>
    <name evidence="1" type="ORF">LTR37_000141</name>
</gene>
<name>A0ACC3NZI5_9PEZI</name>
<sequence length="136" mass="15395">MNEQQRTMFKTMIAALQANQYMQRNQGQQTPTPDHPSSSGERARNRPDQSPVMIGEQDLRSITRVSPSDRHPEVRCTFIELIRTNRVDKAAIDAPAPSGNLREGFEATKEIVGAFAPMRSLLERPRAPQRITNLRI</sequence>
<evidence type="ECO:0000313" key="2">
    <source>
        <dbReference type="Proteomes" id="UP001281147"/>
    </source>
</evidence>
<reference evidence="1" key="1">
    <citation type="submission" date="2023-07" db="EMBL/GenBank/DDBJ databases">
        <title>Black Yeasts Isolated from many extreme environments.</title>
        <authorList>
            <person name="Coleine C."/>
            <person name="Stajich J.E."/>
            <person name="Selbmann L."/>
        </authorList>
    </citation>
    <scope>NUCLEOTIDE SEQUENCE</scope>
    <source>
        <strain evidence="1">CCFEE 5714</strain>
    </source>
</reference>
<organism evidence="1 2">
    <name type="scientific">Vermiconidia calcicola</name>
    <dbReference type="NCBI Taxonomy" id="1690605"/>
    <lineage>
        <taxon>Eukaryota</taxon>
        <taxon>Fungi</taxon>
        <taxon>Dikarya</taxon>
        <taxon>Ascomycota</taxon>
        <taxon>Pezizomycotina</taxon>
        <taxon>Dothideomycetes</taxon>
        <taxon>Dothideomycetidae</taxon>
        <taxon>Mycosphaerellales</taxon>
        <taxon>Extremaceae</taxon>
        <taxon>Vermiconidia</taxon>
    </lineage>
</organism>
<protein>
    <submittedName>
        <fullName evidence="1">Uncharacterized protein</fullName>
    </submittedName>
</protein>
<dbReference type="Proteomes" id="UP001281147">
    <property type="component" value="Unassembled WGS sequence"/>
</dbReference>
<dbReference type="EMBL" id="JAUTXU010000001">
    <property type="protein sequence ID" value="KAK3725993.1"/>
    <property type="molecule type" value="Genomic_DNA"/>
</dbReference>
<proteinExistence type="predicted"/>